<proteinExistence type="inferred from homology"/>
<evidence type="ECO:0000256" key="10">
    <source>
        <dbReference type="ARBA" id="ARBA00041746"/>
    </source>
</evidence>
<dbReference type="GO" id="GO:0006533">
    <property type="term" value="P:L-aspartate catabolic process"/>
    <property type="evidence" value="ECO:0007669"/>
    <property type="project" value="TreeGrafter"/>
</dbReference>
<evidence type="ECO:0000256" key="7">
    <source>
        <dbReference type="ARBA" id="ARBA00022898"/>
    </source>
</evidence>
<dbReference type="CDD" id="cd00609">
    <property type="entry name" value="AAT_like"/>
    <property type="match status" value="1"/>
</dbReference>
<dbReference type="Proteomes" id="UP001445076">
    <property type="component" value="Unassembled WGS sequence"/>
</dbReference>
<dbReference type="InterPro" id="IPR015421">
    <property type="entry name" value="PyrdxlP-dep_Trfase_major"/>
</dbReference>
<comment type="similarity">
    <text evidence="2">Belongs to the class-I pyridoxal-phosphate-dependent aminotransferase family.</text>
</comment>
<evidence type="ECO:0000256" key="8">
    <source>
        <dbReference type="ARBA" id="ARBA00040891"/>
    </source>
</evidence>
<evidence type="ECO:0000256" key="9">
    <source>
        <dbReference type="ARBA" id="ARBA00041257"/>
    </source>
</evidence>
<gene>
    <name evidence="14" type="ORF">OTU49_002482</name>
</gene>
<dbReference type="InterPro" id="IPR015422">
    <property type="entry name" value="PyrdxlP-dep_Trfase_small"/>
</dbReference>
<evidence type="ECO:0000256" key="2">
    <source>
        <dbReference type="ARBA" id="ARBA00007441"/>
    </source>
</evidence>
<dbReference type="GO" id="GO:0004069">
    <property type="term" value="F:L-aspartate:2-oxoglutarate aminotransferase activity"/>
    <property type="evidence" value="ECO:0007669"/>
    <property type="project" value="UniProtKB-EC"/>
</dbReference>
<dbReference type="SUPFAM" id="SSF53383">
    <property type="entry name" value="PLP-dependent transferases"/>
    <property type="match status" value="1"/>
</dbReference>
<name>A0AAW0X9R3_CHEQU</name>
<evidence type="ECO:0000256" key="3">
    <source>
        <dbReference type="ARBA" id="ARBA00011738"/>
    </source>
</evidence>
<dbReference type="InterPro" id="IPR000796">
    <property type="entry name" value="Asp_trans"/>
</dbReference>
<dbReference type="AlphaFoldDB" id="A0AAW0X9R3"/>
<dbReference type="PRINTS" id="PR00799">
    <property type="entry name" value="TRANSAMINASE"/>
</dbReference>
<comment type="caution">
    <text evidence="14">The sequence shown here is derived from an EMBL/GenBank/DDBJ whole genome shotgun (WGS) entry which is preliminary data.</text>
</comment>
<comment type="cofactor">
    <cofactor evidence="1">
        <name>pyridoxal 5'-phosphate</name>
        <dbReference type="ChEBI" id="CHEBI:597326"/>
    </cofactor>
</comment>
<evidence type="ECO:0000256" key="4">
    <source>
        <dbReference type="ARBA" id="ARBA00012753"/>
    </source>
</evidence>
<dbReference type="EMBL" id="JARKIK010000031">
    <property type="protein sequence ID" value="KAK8741077.1"/>
    <property type="molecule type" value="Genomic_DNA"/>
</dbReference>
<dbReference type="PANTHER" id="PTHR11879:SF22">
    <property type="entry name" value="ASPARTATE AMINOTRANSFERASE, MITOCHONDRIAL"/>
    <property type="match status" value="1"/>
</dbReference>
<dbReference type="FunFam" id="3.90.1150.10:FF:000160">
    <property type="entry name" value="Similar to aspartate aminotransferase"/>
    <property type="match status" value="1"/>
</dbReference>
<dbReference type="PANTHER" id="PTHR11879">
    <property type="entry name" value="ASPARTATE AMINOTRANSFERASE"/>
    <property type="match status" value="1"/>
</dbReference>
<dbReference type="Gene3D" id="3.40.640.10">
    <property type="entry name" value="Type I PLP-dependent aspartate aminotransferase-like (Major domain)"/>
    <property type="match status" value="1"/>
</dbReference>
<keyword evidence="15" id="KW-1185">Reference proteome</keyword>
<reference evidence="14 15" key="1">
    <citation type="journal article" date="2024" name="BMC Genomics">
        <title>Genome assembly of redclaw crayfish (Cherax quadricarinatus) provides insights into its immune adaptation and hypoxia tolerance.</title>
        <authorList>
            <person name="Liu Z."/>
            <person name="Zheng J."/>
            <person name="Li H."/>
            <person name="Fang K."/>
            <person name="Wang S."/>
            <person name="He J."/>
            <person name="Zhou D."/>
            <person name="Weng S."/>
            <person name="Chi M."/>
            <person name="Gu Z."/>
            <person name="He J."/>
            <person name="Li F."/>
            <person name="Wang M."/>
        </authorList>
    </citation>
    <scope>NUCLEOTIDE SEQUENCE [LARGE SCALE GENOMIC DNA]</scope>
    <source>
        <strain evidence="14">ZL_2023a</strain>
    </source>
</reference>
<accession>A0AAW0X9R3</accession>
<dbReference type="Pfam" id="PF00155">
    <property type="entry name" value="Aminotran_1_2"/>
    <property type="match status" value="1"/>
</dbReference>
<dbReference type="GO" id="GO:0005739">
    <property type="term" value="C:mitochondrion"/>
    <property type="evidence" value="ECO:0007669"/>
    <property type="project" value="TreeGrafter"/>
</dbReference>
<comment type="subunit">
    <text evidence="3">Homodimer.</text>
</comment>
<evidence type="ECO:0000313" key="14">
    <source>
        <dbReference type="EMBL" id="KAK8741077.1"/>
    </source>
</evidence>
<evidence type="ECO:0000256" key="11">
    <source>
        <dbReference type="ARBA" id="ARBA00042867"/>
    </source>
</evidence>
<keyword evidence="6" id="KW-0808">Transferase</keyword>
<evidence type="ECO:0000256" key="12">
    <source>
        <dbReference type="ARBA" id="ARBA00042891"/>
    </source>
</evidence>
<evidence type="ECO:0000259" key="13">
    <source>
        <dbReference type="Pfam" id="PF00155"/>
    </source>
</evidence>
<evidence type="ECO:0000256" key="1">
    <source>
        <dbReference type="ARBA" id="ARBA00001933"/>
    </source>
</evidence>
<sequence>MRWFVVHGAGKKAASQTLFKNISSWWSGVEMGPPDAILGVTEAFKKDTNPKKMNLGVGAYRDDNGKPYILPSVRKAEELIISQKLDHEYLPISGSAEFCKKAIGLALGEDNPVITDGLTATVQAISGTGALRVGSAFFSKFFPGPKAVWMPAPTWGNHVPIFKHVNMDVQQYRYYDPKTCGFNFSGALEDISKIPEGSLILLHACAHNPTGVDPKQEQWDELSKVIKNKKLFPFFDMAYQGFASGDIARDAYAVRKFLADGHKICLAQSFAKNMGLYGRKADKGVLCVFDQRWTYIGGRDCI</sequence>
<keyword evidence="5" id="KW-0032">Aminotransferase</keyword>
<dbReference type="InterPro" id="IPR015424">
    <property type="entry name" value="PyrdxlP-dep_Trfase"/>
</dbReference>
<organism evidence="14 15">
    <name type="scientific">Cherax quadricarinatus</name>
    <name type="common">Australian red claw crayfish</name>
    <dbReference type="NCBI Taxonomy" id="27406"/>
    <lineage>
        <taxon>Eukaryota</taxon>
        <taxon>Metazoa</taxon>
        <taxon>Ecdysozoa</taxon>
        <taxon>Arthropoda</taxon>
        <taxon>Crustacea</taxon>
        <taxon>Multicrustacea</taxon>
        <taxon>Malacostraca</taxon>
        <taxon>Eumalacostraca</taxon>
        <taxon>Eucarida</taxon>
        <taxon>Decapoda</taxon>
        <taxon>Pleocyemata</taxon>
        <taxon>Astacidea</taxon>
        <taxon>Parastacoidea</taxon>
        <taxon>Parastacidae</taxon>
        <taxon>Cherax</taxon>
    </lineage>
</organism>
<evidence type="ECO:0000313" key="15">
    <source>
        <dbReference type="Proteomes" id="UP001445076"/>
    </source>
</evidence>
<dbReference type="InterPro" id="IPR004839">
    <property type="entry name" value="Aminotransferase_I/II_large"/>
</dbReference>
<evidence type="ECO:0000256" key="5">
    <source>
        <dbReference type="ARBA" id="ARBA00022576"/>
    </source>
</evidence>
<dbReference type="Gene3D" id="3.90.1150.10">
    <property type="entry name" value="Aspartate Aminotransferase, domain 1"/>
    <property type="match status" value="1"/>
</dbReference>
<dbReference type="GO" id="GO:0030170">
    <property type="term" value="F:pyridoxal phosphate binding"/>
    <property type="evidence" value="ECO:0007669"/>
    <property type="project" value="InterPro"/>
</dbReference>
<evidence type="ECO:0000256" key="6">
    <source>
        <dbReference type="ARBA" id="ARBA00022679"/>
    </source>
</evidence>
<dbReference type="EC" id="2.6.1.1" evidence="4"/>
<feature type="domain" description="Aminotransferase class I/classII large" evidence="13">
    <location>
        <begin position="51"/>
        <end position="278"/>
    </location>
</feature>
<keyword evidence="7" id="KW-0663">Pyridoxal phosphate</keyword>
<protein>
    <recommendedName>
        <fullName evidence="8">Aspartate aminotransferase, mitochondrial</fullName>
        <ecNumber evidence="4">2.6.1.1</ecNumber>
    </recommendedName>
    <alternativeName>
        <fullName evidence="9">Kynurenine aminotransferase 4</fullName>
    </alternativeName>
    <alternativeName>
        <fullName evidence="12">Kynurenine aminotransferase IV</fullName>
    </alternativeName>
    <alternativeName>
        <fullName evidence="11">Kynurenine--oxoglutarate transaminase 4</fullName>
    </alternativeName>
    <alternativeName>
        <fullName evidence="10">Kynurenine--oxoglutarate transaminase IV</fullName>
    </alternativeName>
</protein>